<evidence type="ECO:0000259" key="3">
    <source>
        <dbReference type="Pfam" id="PF12680"/>
    </source>
</evidence>
<evidence type="ECO:0000313" key="4">
    <source>
        <dbReference type="EMBL" id="MBA9006744.1"/>
    </source>
</evidence>
<dbReference type="SUPFAM" id="SSF54427">
    <property type="entry name" value="NTF2-like"/>
    <property type="match status" value="1"/>
</dbReference>
<dbReference type="PROSITE" id="PS51257">
    <property type="entry name" value="PROKAR_LIPOPROTEIN"/>
    <property type="match status" value="1"/>
</dbReference>
<name>A0A7W3N396_9ACTN</name>
<evidence type="ECO:0000256" key="1">
    <source>
        <dbReference type="SAM" id="MobiDB-lite"/>
    </source>
</evidence>
<dbReference type="RefSeq" id="WP_182707549.1">
    <property type="nucleotide sequence ID" value="NZ_JACJII010000001.1"/>
</dbReference>
<evidence type="ECO:0000313" key="5">
    <source>
        <dbReference type="Proteomes" id="UP000539313"/>
    </source>
</evidence>
<dbReference type="EMBL" id="JACJII010000001">
    <property type="protein sequence ID" value="MBA9006744.1"/>
    <property type="molecule type" value="Genomic_DNA"/>
</dbReference>
<feature type="chain" id="PRO_5039320460" description="SnoaL-like domain-containing protein" evidence="2">
    <location>
        <begin position="23"/>
        <end position="148"/>
    </location>
</feature>
<feature type="region of interest" description="Disordered" evidence="1">
    <location>
        <begin position="22"/>
        <end position="43"/>
    </location>
</feature>
<proteinExistence type="predicted"/>
<gene>
    <name evidence="4" type="ORF">HNR21_005626</name>
</gene>
<feature type="signal peptide" evidence="2">
    <location>
        <begin position="1"/>
        <end position="22"/>
    </location>
</feature>
<dbReference type="InterPro" id="IPR032710">
    <property type="entry name" value="NTF2-like_dom_sf"/>
</dbReference>
<reference evidence="4 5" key="1">
    <citation type="submission" date="2020-08" db="EMBL/GenBank/DDBJ databases">
        <title>Sequencing the genomes of 1000 actinobacteria strains.</title>
        <authorList>
            <person name="Klenk H.-P."/>
        </authorList>
    </citation>
    <scope>NUCLEOTIDE SEQUENCE [LARGE SCALE GENOMIC DNA]</scope>
    <source>
        <strain evidence="4 5">DSM 45823</strain>
    </source>
</reference>
<dbReference type="Gene3D" id="3.10.450.50">
    <property type="match status" value="1"/>
</dbReference>
<dbReference type="InterPro" id="IPR037401">
    <property type="entry name" value="SnoaL-like"/>
</dbReference>
<keyword evidence="2" id="KW-0732">Signal</keyword>
<dbReference type="Pfam" id="PF12680">
    <property type="entry name" value="SnoaL_2"/>
    <property type="match status" value="1"/>
</dbReference>
<evidence type="ECO:0000256" key="2">
    <source>
        <dbReference type="SAM" id="SignalP"/>
    </source>
</evidence>
<dbReference type="AlphaFoldDB" id="A0A7W3N396"/>
<sequence length="148" mass="15514">MSERRRLALPALLLSAALTGTACSEQPSPQSSASPTPPSTAVAGVHPAARAYVDAVNRRDLNALVDAFAPDGRVVDVSRTIAGRDAIRAWADAEVIGGTLRVLSIAGNRADGQRLLVHWAPSGSGGWRAHYDFTVTGDRIAVADLQYA</sequence>
<comment type="caution">
    <text evidence="4">The sequence shown here is derived from an EMBL/GenBank/DDBJ whole genome shotgun (WGS) entry which is preliminary data.</text>
</comment>
<keyword evidence="5" id="KW-1185">Reference proteome</keyword>
<feature type="domain" description="SnoaL-like" evidence="3">
    <location>
        <begin position="49"/>
        <end position="134"/>
    </location>
</feature>
<dbReference type="Proteomes" id="UP000539313">
    <property type="component" value="Unassembled WGS sequence"/>
</dbReference>
<protein>
    <recommendedName>
        <fullName evidence="3">SnoaL-like domain-containing protein</fullName>
    </recommendedName>
</protein>
<organism evidence="4 5">
    <name type="scientific">Thermomonospora cellulosilytica</name>
    <dbReference type="NCBI Taxonomy" id="1411118"/>
    <lineage>
        <taxon>Bacteria</taxon>
        <taxon>Bacillati</taxon>
        <taxon>Actinomycetota</taxon>
        <taxon>Actinomycetes</taxon>
        <taxon>Streptosporangiales</taxon>
        <taxon>Thermomonosporaceae</taxon>
        <taxon>Thermomonospora</taxon>
    </lineage>
</organism>
<accession>A0A7W3N396</accession>